<dbReference type="Gene3D" id="3.40.50.720">
    <property type="entry name" value="NAD(P)-binding Rossmann-like Domain"/>
    <property type="match status" value="1"/>
</dbReference>
<dbReference type="Pfam" id="PF00899">
    <property type="entry name" value="ThiF"/>
    <property type="match status" value="1"/>
</dbReference>
<dbReference type="KEGG" id="crx:CRECT_2104"/>
<dbReference type="PANTHER" id="PTHR43267:SF1">
    <property type="entry name" value="TRNA THREONYLCARBAMOYLADENOSINE DEHYDRATASE"/>
    <property type="match status" value="1"/>
</dbReference>
<dbReference type="EMBL" id="CP012543">
    <property type="protein sequence ID" value="QCD47707.1"/>
    <property type="molecule type" value="Genomic_DNA"/>
</dbReference>
<dbReference type="GO" id="GO:0061504">
    <property type="term" value="P:cyclic threonylcarbamoyladenosine biosynthetic process"/>
    <property type="evidence" value="ECO:0007669"/>
    <property type="project" value="TreeGrafter"/>
</dbReference>
<evidence type="ECO:0000259" key="1">
    <source>
        <dbReference type="Pfam" id="PF00899"/>
    </source>
</evidence>
<sequence>MSEGILDQTDRFTRSRWLLGDDFKKLQNANVLICGVGGVGGICADALARAGVGKITVIDKDIFDITNQNRQIYSEAVGAVKVGEFAKRYECVTALQELMTPEFIANFDFSPFDLVIDAIDDVPAKVALALKTHKKLISSMGGAKRLDPTQIKVAQIWQTCNDPFAKKIRTELKKAGFKGKFDVVFSTEPPRCVKMGSFMGVTACFGLNLAALAVNKIINGKQG</sequence>
<dbReference type="GO" id="GO:0008641">
    <property type="term" value="F:ubiquitin-like modifier activating enzyme activity"/>
    <property type="evidence" value="ECO:0007669"/>
    <property type="project" value="InterPro"/>
</dbReference>
<dbReference type="InterPro" id="IPR000594">
    <property type="entry name" value="ThiF_NAD_FAD-bd"/>
</dbReference>
<reference evidence="2 3" key="1">
    <citation type="submission" date="2016-07" db="EMBL/GenBank/DDBJ databases">
        <title>Comparative genomics of the Campylobacter concisus group.</title>
        <authorList>
            <person name="Miller W.G."/>
            <person name="Yee E."/>
            <person name="Chapman M.H."/>
            <person name="Huynh S."/>
            <person name="Bono J.L."/>
            <person name="On S.L.W."/>
            <person name="StLeger J."/>
            <person name="Foster G."/>
            <person name="Parker C.T."/>
        </authorList>
    </citation>
    <scope>NUCLEOTIDE SEQUENCE [LARGE SCALE GENOMIC DNA]</scope>
    <source>
        <strain evidence="2 3">ATCC 33238</strain>
    </source>
</reference>
<dbReference type="SUPFAM" id="SSF69572">
    <property type="entry name" value="Activating enzymes of the ubiquitin-like proteins"/>
    <property type="match status" value="1"/>
</dbReference>
<evidence type="ECO:0000313" key="2">
    <source>
        <dbReference type="EMBL" id="QCD47707.1"/>
    </source>
</evidence>
<dbReference type="Proteomes" id="UP000502377">
    <property type="component" value="Chromosome"/>
</dbReference>
<protein>
    <submittedName>
        <fullName evidence="2">Dinucleotide-utilizing enzyme, molybdopterin/thiamine biosynthesis family 1</fullName>
    </submittedName>
</protein>
<accession>A0A6G5QQ28</accession>
<gene>
    <name evidence="2" type="ORF">CRECT_2104</name>
</gene>
<dbReference type="AlphaFoldDB" id="A0A6G5QQ28"/>
<dbReference type="PANTHER" id="PTHR43267">
    <property type="entry name" value="TRNA THREONYLCARBAMOYLADENOSINE DEHYDRATASE"/>
    <property type="match status" value="1"/>
</dbReference>
<name>A0A6G5QQ28_CAMRE</name>
<dbReference type="GO" id="GO:0061503">
    <property type="term" value="F:tRNA threonylcarbamoyladenosine dehydratase"/>
    <property type="evidence" value="ECO:0007669"/>
    <property type="project" value="TreeGrafter"/>
</dbReference>
<dbReference type="RefSeq" id="WP_002943988.1">
    <property type="nucleotide sequence ID" value="NZ_CP012543.1"/>
</dbReference>
<feature type="domain" description="THIF-type NAD/FAD binding fold" evidence="1">
    <location>
        <begin position="21"/>
        <end position="149"/>
    </location>
</feature>
<proteinExistence type="predicted"/>
<organism evidence="2 3">
    <name type="scientific">Campylobacter rectus</name>
    <name type="common">Wolinella recta</name>
    <dbReference type="NCBI Taxonomy" id="203"/>
    <lineage>
        <taxon>Bacteria</taxon>
        <taxon>Pseudomonadati</taxon>
        <taxon>Campylobacterota</taxon>
        <taxon>Epsilonproteobacteria</taxon>
        <taxon>Campylobacterales</taxon>
        <taxon>Campylobacteraceae</taxon>
        <taxon>Campylobacter</taxon>
    </lineage>
</organism>
<evidence type="ECO:0000313" key="3">
    <source>
        <dbReference type="Proteomes" id="UP000502377"/>
    </source>
</evidence>
<dbReference type="InterPro" id="IPR035985">
    <property type="entry name" value="Ubiquitin-activating_enz"/>
</dbReference>
<dbReference type="InterPro" id="IPR045886">
    <property type="entry name" value="ThiF/MoeB/HesA"/>
</dbReference>